<keyword evidence="5" id="KW-0547">Nucleotide-binding</keyword>
<dbReference type="CDD" id="cd03244">
    <property type="entry name" value="ABCC_MRP_domain2"/>
    <property type="match status" value="1"/>
</dbReference>
<name>A0A316VSS7_9BASI</name>
<dbReference type="InterPro" id="IPR027417">
    <property type="entry name" value="P-loop_NTPase"/>
</dbReference>
<dbReference type="PANTHER" id="PTHR24223">
    <property type="entry name" value="ATP-BINDING CASSETTE SUB-FAMILY C"/>
    <property type="match status" value="1"/>
</dbReference>
<dbReference type="EMBL" id="KZ819602">
    <property type="protein sequence ID" value="PWN38565.1"/>
    <property type="molecule type" value="Genomic_DNA"/>
</dbReference>
<feature type="transmembrane region" description="Helical" evidence="11">
    <location>
        <begin position="398"/>
        <end position="424"/>
    </location>
</feature>
<dbReference type="Pfam" id="PF00005">
    <property type="entry name" value="ABC_tran"/>
    <property type="match status" value="2"/>
</dbReference>
<comment type="subcellular location">
    <subcellularLocation>
        <location evidence="1">Membrane</location>
        <topology evidence="1">Multi-pass membrane protein</topology>
    </subcellularLocation>
</comment>
<protein>
    <recommendedName>
        <fullName evidence="16">P-loop containing nucleoside triphosphate hydrolase protein</fullName>
    </recommendedName>
</protein>
<dbReference type="GO" id="GO:0140359">
    <property type="term" value="F:ABC-type transporter activity"/>
    <property type="evidence" value="ECO:0007669"/>
    <property type="project" value="InterPro"/>
</dbReference>
<feature type="domain" description="ABC transmembrane type-1" evidence="13">
    <location>
        <begin position="1029"/>
        <end position="1276"/>
    </location>
</feature>
<dbReference type="InterPro" id="IPR003593">
    <property type="entry name" value="AAA+_ATPase"/>
</dbReference>
<dbReference type="OrthoDB" id="6500128at2759"/>
<keyword evidence="8 11" id="KW-0472">Membrane</keyword>
<keyword evidence="3 11" id="KW-0812">Transmembrane</keyword>
<feature type="transmembrane region" description="Helical" evidence="11">
    <location>
        <begin position="628"/>
        <end position="653"/>
    </location>
</feature>
<evidence type="ECO:0000256" key="4">
    <source>
        <dbReference type="ARBA" id="ARBA00022737"/>
    </source>
</evidence>
<keyword evidence="9" id="KW-0325">Glycoprotein</keyword>
<evidence type="ECO:0000259" key="12">
    <source>
        <dbReference type="PROSITE" id="PS50893"/>
    </source>
</evidence>
<feature type="transmembrane region" description="Helical" evidence="11">
    <location>
        <begin position="474"/>
        <end position="495"/>
    </location>
</feature>
<dbReference type="FunFam" id="1.20.1560.10:FF:000013">
    <property type="entry name" value="ABC transporter C family member 2"/>
    <property type="match status" value="1"/>
</dbReference>
<dbReference type="Gene3D" id="1.20.1560.10">
    <property type="entry name" value="ABC transporter type 1, transmembrane domain"/>
    <property type="match status" value="2"/>
</dbReference>
<dbReference type="InterPro" id="IPR036640">
    <property type="entry name" value="ABC1_TM_sf"/>
</dbReference>
<feature type="transmembrane region" description="Helical" evidence="11">
    <location>
        <begin position="1124"/>
        <end position="1148"/>
    </location>
</feature>
<feature type="transmembrane region" description="Helical" evidence="11">
    <location>
        <begin position="501"/>
        <end position="521"/>
    </location>
</feature>
<dbReference type="SUPFAM" id="SSF52540">
    <property type="entry name" value="P-loop containing nucleoside triphosphate hydrolases"/>
    <property type="match status" value="2"/>
</dbReference>
<dbReference type="GO" id="GO:0005524">
    <property type="term" value="F:ATP binding"/>
    <property type="evidence" value="ECO:0007669"/>
    <property type="project" value="UniProtKB-KW"/>
</dbReference>
<dbReference type="InterPro" id="IPR050173">
    <property type="entry name" value="ABC_transporter_C-like"/>
</dbReference>
<sequence length="1748" mass="194761">MTSATVLQHLPLWLSNKIQLISESGEYTTCNDDNFGPVSTCRFFDFTLTFQNFILVISSATFIFASLIQLLFLIQLPVVGTTSQKWQPLFRNKAWDTSGLLRLAFATIQAILSAAVLGLATDDHNLKDALVPSSATPGYTLAFVASAIQIPLTILSRQRLSGGSIILPIYMFATVFTDASRLRTYAAIDQIERTQFFRLCVAHLIFKGLAFFAENTTGLPDADGTPDSRASFLSRMTFYWLLKVLWTGFRRPLDMVNLEMLGSEFDSESLGKRLQEKWNKQISKAVKKAVKKEARQSHNMHATTPSVDLDGIELDELPSSPSNNKTQTVNRAAVEEAASESSSLLLRSCFKAFPFAIMAPAVPALVHIGVQLTLPYLVSRTLAFAESQLNENESQPSAYGWGLVGAYGFTSLIDAFAFGQFYWLSDKVQIRMRGALIDILYRKSLRIHLSTANELGGGSIANLMSVDMERFCKVIIPFHFLWTGLLQVAISAYLLYLQLGWSFLASIFSIIICLTIPPIVARGLGPRQRLWSASTDKRVNLISSAVNNAKGVKFMAYEKFVAKKLLEAREEEQKAGWSYMCWIISIGVFTNLVKEFTALFTFTTVFLVDHITGSHRFTINNIITSLTLLSLMEVPLLLIGQQYGSIVAALVSLKRIQVFLGKRERPLISAGNVLSSTDPQDIVGGRPASIATTPSVGKGQIDLQSLASIDESNVAASFHSASLGWSPKGKAVLVNVSVQIPVDTLTMICGPIGSGKTTFLQALLGEVDVLGGQVRLPLLRESVAYVAQDGWLQENATIRDNITLQTPFEPELYQTVIYASALHVDLMQLDKHDDTLAKNLSGGQRQRLALARALYAQTDTYIMDDFTSALDAETAAHVWNALMGPVGLLRNKTVIFATNAVPFLSKASMIIRLQGGKVVEVGKPQDLSEDARDAISRASIDERERANAEAKKAMKYLENAERKDAKHEEVEHGKIKWVVYKQWILAGGVFACLFVLGFGLLFITACKNGWVVYLQYFSRSQDTILGVKEKWAWLGGFIAIILLTMTALPIIEFLAMAICFLRVGRKMHAREVKGVWNAGVKFFEANPPGVIINRFSQDIFVLDWELTMALTNFMFAIFELMFQLLLLIIPVPVLMAVLAIVAIAYIAIQKLYAPVSRQLRRLEMATKSPLYSQISETSQATGLATIRALGRQKTFVDINAGRLDRSQQPYFYLQAIRRWLLTSLNLLSLVVNVALITLIVLLKNTKNVAVLGAGLVNATQLAMMLNIALVSYTEVEIASVAIERILGFASLEPEEKALSNGKMRETLDPKSVIGEVEIRDLSITYPEAAKAALRNLSLKTKPGERIGICGRSGSGKSTLLLALFRMLEPSEGEILLDGKALQTYTAFSLRNSLTIVPQNALVLSATVRENLDPLNDHEDSAIWDALETCHLLDVVRGFPNGLDTKLDANFNLSAGQRQLFNLTRALLRGRRVLVLDEATSSMDYETDAAVQDILRTQFSHCTIFTVAHRIATVRDYDRILVLSNGEKVELDSPDKLMQDPNSTFRALAVEQAATSDHWTNYVPNKNENNQDPADAPPNDSHRTLNRKSKVAKKPRLAYIHSEIPLGHTSRKEFIPLLDQRDHHERNVNAALIGGLAFRMDKNTVGVSQAMMNHAYEHRLKSQETQRQMDHIKSQGHINRLQERMDRHLLNKERYPKEQSMEAKYQERKRLQYERMRGRQRAYSDRIRESKRRRLSEPDLNIPPSHSNS</sequence>
<evidence type="ECO:0000313" key="14">
    <source>
        <dbReference type="EMBL" id="PWN38565.1"/>
    </source>
</evidence>
<accession>A0A316VSS7</accession>
<feature type="transmembrane region" description="Helical" evidence="11">
    <location>
        <begin position="579"/>
        <end position="608"/>
    </location>
</feature>
<dbReference type="GO" id="GO:0016887">
    <property type="term" value="F:ATP hydrolysis activity"/>
    <property type="evidence" value="ECO:0007669"/>
    <property type="project" value="InterPro"/>
</dbReference>
<evidence type="ECO:0000259" key="13">
    <source>
        <dbReference type="PROSITE" id="PS50929"/>
    </source>
</evidence>
<evidence type="ECO:0000256" key="3">
    <source>
        <dbReference type="ARBA" id="ARBA00022692"/>
    </source>
</evidence>
<keyword evidence="6" id="KW-0067">ATP-binding</keyword>
<dbReference type="Proteomes" id="UP000245771">
    <property type="component" value="Unassembled WGS sequence"/>
</dbReference>
<evidence type="ECO:0008006" key="16">
    <source>
        <dbReference type="Google" id="ProtNLM"/>
    </source>
</evidence>
<feature type="transmembrane region" description="Helical" evidence="11">
    <location>
        <begin position="53"/>
        <end position="79"/>
    </location>
</feature>
<keyword evidence="4" id="KW-0677">Repeat</keyword>
<dbReference type="STRING" id="1280837.A0A316VSS7"/>
<feature type="region of interest" description="Disordered" evidence="10">
    <location>
        <begin position="1559"/>
        <end position="1591"/>
    </location>
</feature>
<feature type="transmembrane region" description="Helical" evidence="11">
    <location>
        <begin position="1219"/>
        <end position="1242"/>
    </location>
</feature>
<evidence type="ECO:0000256" key="8">
    <source>
        <dbReference type="ARBA" id="ARBA00023136"/>
    </source>
</evidence>
<dbReference type="InterPro" id="IPR044726">
    <property type="entry name" value="ABCC_6TM_D2"/>
</dbReference>
<feature type="transmembrane region" description="Helical" evidence="11">
    <location>
        <begin position="100"/>
        <end position="119"/>
    </location>
</feature>
<dbReference type="SMART" id="SM00382">
    <property type="entry name" value="AAA"/>
    <property type="match status" value="2"/>
</dbReference>
<feature type="domain" description="ABC transporter" evidence="12">
    <location>
        <begin position="1316"/>
        <end position="1549"/>
    </location>
</feature>
<evidence type="ECO:0000256" key="10">
    <source>
        <dbReference type="SAM" id="MobiDB-lite"/>
    </source>
</evidence>
<evidence type="ECO:0000256" key="5">
    <source>
        <dbReference type="ARBA" id="ARBA00022741"/>
    </source>
</evidence>
<dbReference type="PROSITE" id="PS50929">
    <property type="entry name" value="ABC_TM1F"/>
    <property type="match status" value="2"/>
</dbReference>
<dbReference type="SUPFAM" id="SSF90123">
    <property type="entry name" value="ABC transporter transmembrane region"/>
    <property type="match status" value="2"/>
</dbReference>
<feature type="transmembrane region" description="Helical" evidence="11">
    <location>
        <begin position="983"/>
        <end position="1011"/>
    </location>
</feature>
<feature type="transmembrane region" description="Helical" evidence="11">
    <location>
        <begin position="139"/>
        <end position="156"/>
    </location>
</feature>
<feature type="region of interest" description="Disordered" evidence="10">
    <location>
        <begin position="1695"/>
        <end position="1748"/>
    </location>
</feature>
<feature type="domain" description="ABC transmembrane type-1" evidence="13">
    <location>
        <begin position="364"/>
        <end position="648"/>
    </location>
</feature>
<reference evidence="14 15" key="1">
    <citation type="journal article" date="2018" name="Mol. Biol. Evol.">
        <title>Broad Genomic Sampling Reveals a Smut Pathogenic Ancestry of the Fungal Clade Ustilaginomycotina.</title>
        <authorList>
            <person name="Kijpornyongpan T."/>
            <person name="Mondo S.J."/>
            <person name="Barry K."/>
            <person name="Sandor L."/>
            <person name="Lee J."/>
            <person name="Lipzen A."/>
            <person name="Pangilinan J."/>
            <person name="LaButti K."/>
            <person name="Hainaut M."/>
            <person name="Henrissat B."/>
            <person name="Grigoriev I.V."/>
            <person name="Spatafora J.W."/>
            <person name="Aime M.C."/>
        </authorList>
    </citation>
    <scope>NUCLEOTIDE SEQUENCE [LARGE SCALE GENOMIC DNA]</scope>
    <source>
        <strain evidence="14 15">MCA 3882</strain>
    </source>
</reference>
<dbReference type="PROSITE" id="PS00211">
    <property type="entry name" value="ABC_TRANSPORTER_1"/>
    <property type="match status" value="1"/>
</dbReference>
<dbReference type="CDD" id="cd18579">
    <property type="entry name" value="ABC_6TM_ABCC_D1"/>
    <property type="match status" value="1"/>
</dbReference>
<dbReference type="InterPro" id="IPR044746">
    <property type="entry name" value="ABCC_6TM_D1"/>
</dbReference>
<gene>
    <name evidence="14" type="ORF">FA14DRAFT_188521</name>
</gene>
<dbReference type="Pfam" id="PF00664">
    <property type="entry name" value="ABC_membrane"/>
    <property type="match status" value="2"/>
</dbReference>
<dbReference type="PROSITE" id="PS50893">
    <property type="entry name" value="ABC_TRANSPORTER_2"/>
    <property type="match status" value="2"/>
</dbReference>
<evidence type="ECO:0000256" key="6">
    <source>
        <dbReference type="ARBA" id="ARBA00022840"/>
    </source>
</evidence>
<keyword evidence="15" id="KW-1185">Reference proteome</keyword>
<evidence type="ECO:0000256" key="7">
    <source>
        <dbReference type="ARBA" id="ARBA00022989"/>
    </source>
</evidence>
<evidence type="ECO:0000256" key="9">
    <source>
        <dbReference type="ARBA" id="ARBA00023180"/>
    </source>
</evidence>
<dbReference type="InterPro" id="IPR011527">
    <property type="entry name" value="ABC1_TM_dom"/>
</dbReference>
<dbReference type="GO" id="GO:0016020">
    <property type="term" value="C:membrane"/>
    <property type="evidence" value="ECO:0007669"/>
    <property type="project" value="UniProtKB-SubCell"/>
</dbReference>
<dbReference type="InParanoid" id="A0A316VSS7"/>
<proteinExistence type="predicted"/>
<feature type="compositionally biased region" description="Basic and acidic residues" evidence="10">
    <location>
        <begin position="1695"/>
        <end position="1727"/>
    </location>
</feature>
<dbReference type="CDD" id="cd18580">
    <property type="entry name" value="ABC_6TM_ABCC_D2"/>
    <property type="match status" value="1"/>
</dbReference>
<evidence type="ECO:0000313" key="15">
    <source>
        <dbReference type="Proteomes" id="UP000245771"/>
    </source>
</evidence>
<feature type="domain" description="ABC transporter" evidence="12">
    <location>
        <begin position="718"/>
        <end position="940"/>
    </location>
</feature>
<keyword evidence="7 11" id="KW-1133">Transmembrane helix</keyword>
<keyword evidence="2" id="KW-0813">Transport</keyword>
<dbReference type="PANTHER" id="PTHR24223:SF399">
    <property type="entry name" value="ABC TRANSPORTER ATNG"/>
    <property type="match status" value="1"/>
</dbReference>
<dbReference type="InterPro" id="IPR017871">
    <property type="entry name" value="ABC_transporter-like_CS"/>
</dbReference>
<evidence type="ECO:0000256" key="2">
    <source>
        <dbReference type="ARBA" id="ARBA00022448"/>
    </source>
</evidence>
<feature type="transmembrane region" description="Helical" evidence="11">
    <location>
        <begin position="1031"/>
        <end position="1061"/>
    </location>
</feature>
<feature type="compositionally biased region" description="Polar residues" evidence="10">
    <location>
        <begin position="1559"/>
        <end position="1571"/>
    </location>
</feature>
<dbReference type="GeneID" id="37023440"/>
<dbReference type="RefSeq" id="XP_025358867.1">
    <property type="nucleotide sequence ID" value="XM_025501659.1"/>
</dbReference>
<dbReference type="Gene3D" id="3.40.50.300">
    <property type="entry name" value="P-loop containing nucleotide triphosphate hydrolases"/>
    <property type="match status" value="2"/>
</dbReference>
<dbReference type="FunFam" id="3.40.50.300:FF:000838">
    <property type="entry name" value="ABC multidrug transporter (Eurofung)"/>
    <property type="match status" value="1"/>
</dbReference>
<feature type="transmembrane region" description="Helical" evidence="11">
    <location>
        <begin position="1248"/>
        <end position="1269"/>
    </location>
</feature>
<organism evidence="14 15">
    <name type="scientific">Meira miltonrushii</name>
    <dbReference type="NCBI Taxonomy" id="1280837"/>
    <lineage>
        <taxon>Eukaryota</taxon>
        <taxon>Fungi</taxon>
        <taxon>Dikarya</taxon>
        <taxon>Basidiomycota</taxon>
        <taxon>Ustilaginomycotina</taxon>
        <taxon>Exobasidiomycetes</taxon>
        <taxon>Exobasidiales</taxon>
        <taxon>Brachybasidiaceae</taxon>
        <taxon>Meira</taxon>
    </lineage>
</organism>
<dbReference type="InterPro" id="IPR003439">
    <property type="entry name" value="ABC_transporter-like_ATP-bd"/>
</dbReference>
<feature type="transmembrane region" description="Helical" evidence="11">
    <location>
        <begin position="352"/>
        <end position="378"/>
    </location>
</feature>
<evidence type="ECO:0000256" key="11">
    <source>
        <dbReference type="SAM" id="Phobius"/>
    </source>
</evidence>
<evidence type="ECO:0000256" key="1">
    <source>
        <dbReference type="ARBA" id="ARBA00004141"/>
    </source>
</evidence>